<dbReference type="GO" id="GO:0005886">
    <property type="term" value="C:plasma membrane"/>
    <property type="evidence" value="ECO:0007669"/>
    <property type="project" value="TreeGrafter"/>
</dbReference>
<dbReference type="PIRSF" id="PIRSF038471">
    <property type="entry name" value="MreC"/>
    <property type="match status" value="1"/>
</dbReference>
<dbReference type="Pfam" id="PF04085">
    <property type="entry name" value="MreC"/>
    <property type="match status" value="1"/>
</dbReference>
<evidence type="ECO:0000256" key="4">
    <source>
        <dbReference type="ARBA" id="ARBA00032089"/>
    </source>
</evidence>
<accession>A0A975IF43</accession>
<keyword evidence="7" id="KW-1133">Transmembrane helix</keyword>
<dbReference type="EMBL" id="CP054142">
    <property type="protein sequence ID" value="QTQ13934.1"/>
    <property type="molecule type" value="Genomic_DNA"/>
</dbReference>
<evidence type="ECO:0000256" key="7">
    <source>
        <dbReference type="SAM" id="Phobius"/>
    </source>
</evidence>
<dbReference type="PANTHER" id="PTHR34138:SF1">
    <property type="entry name" value="CELL SHAPE-DETERMINING PROTEIN MREC"/>
    <property type="match status" value="1"/>
</dbReference>
<evidence type="ECO:0000259" key="8">
    <source>
        <dbReference type="Pfam" id="PF04085"/>
    </source>
</evidence>
<comment type="function">
    <text evidence="5">Involved in formation and maintenance of cell shape.</text>
</comment>
<dbReference type="InterPro" id="IPR055342">
    <property type="entry name" value="MreC_beta-barrel_core"/>
</dbReference>
<dbReference type="Gene3D" id="2.40.10.340">
    <property type="entry name" value="Rod shape-determining protein MreC, domain 1"/>
    <property type="match status" value="1"/>
</dbReference>
<dbReference type="PANTHER" id="PTHR34138">
    <property type="entry name" value="CELL SHAPE-DETERMINING PROTEIN MREC"/>
    <property type="match status" value="1"/>
</dbReference>
<evidence type="ECO:0000256" key="6">
    <source>
        <dbReference type="SAM" id="Coils"/>
    </source>
</evidence>
<dbReference type="KEGG" id="tpav:HRQ91_05400"/>
<evidence type="ECO:0000313" key="10">
    <source>
        <dbReference type="Proteomes" id="UP000671908"/>
    </source>
</evidence>
<evidence type="ECO:0000256" key="2">
    <source>
        <dbReference type="ARBA" id="ARBA00013855"/>
    </source>
</evidence>
<feature type="domain" description="Rod shape-determining protein MreC beta-barrel core" evidence="8">
    <location>
        <begin position="125"/>
        <end position="278"/>
    </location>
</feature>
<dbReference type="NCBIfam" id="TIGR00219">
    <property type="entry name" value="mreC"/>
    <property type="match status" value="1"/>
</dbReference>
<evidence type="ECO:0000256" key="1">
    <source>
        <dbReference type="ARBA" id="ARBA00009369"/>
    </source>
</evidence>
<name>A0A975IF43_9SPIR</name>
<feature type="coiled-coil region" evidence="6">
    <location>
        <begin position="72"/>
        <end position="116"/>
    </location>
</feature>
<dbReference type="GO" id="GO:0008360">
    <property type="term" value="P:regulation of cell shape"/>
    <property type="evidence" value="ECO:0007669"/>
    <property type="project" value="UniProtKB-KW"/>
</dbReference>
<evidence type="ECO:0000256" key="3">
    <source>
        <dbReference type="ARBA" id="ARBA00022960"/>
    </source>
</evidence>
<organism evidence="9 10">
    <name type="scientific">Treponema parvum</name>
    <dbReference type="NCBI Taxonomy" id="138851"/>
    <lineage>
        <taxon>Bacteria</taxon>
        <taxon>Pseudomonadati</taxon>
        <taxon>Spirochaetota</taxon>
        <taxon>Spirochaetia</taxon>
        <taxon>Spirochaetales</taxon>
        <taxon>Treponemataceae</taxon>
        <taxon>Treponema</taxon>
    </lineage>
</organism>
<keyword evidence="7" id="KW-0472">Membrane</keyword>
<protein>
    <recommendedName>
        <fullName evidence="2 5">Cell shape-determining protein MreC</fullName>
    </recommendedName>
    <alternativeName>
        <fullName evidence="4 5">Cell shape protein MreC</fullName>
    </alternativeName>
</protein>
<dbReference type="RefSeq" id="WP_210120607.1">
    <property type="nucleotide sequence ID" value="NZ_CP054142.1"/>
</dbReference>
<keyword evidence="6" id="KW-0175">Coiled coil</keyword>
<keyword evidence="3 5" id="KW-0133">Cell shape</keyword>
<dbReference type="Proteomes" id="UP000671908">
    <property type="component" value="Chromosome"/>
</dbReference>
<feature type="transmembrane region" description="Helical" evidence="7">
    <location>
        <begin position="7"/>
        <end position="31"/>
    </location>
</feature>
<dbReference type="InterPro" id="IPR007221">
    <property type="entry name" value="MreC"/>
</dbReference>
<gene>
    <name evidence="9" type="primary">mreC</name>
    <name evidence="9" type="ORF">HRQ91_05400</name>
</gene>
<reference evidence="9 10" key="1">
    <citation type="journal article" date="2021" name="Microbiol. Resour. Announc.">
        <title>Complete Genome Sequences of Three Human Oral Treponema parvum Isolates.</title>
        <authorList>
            <person name="Zeng H."/>
            <person name="Watt R.M."/>
        </authorList>
    </citation>
    <scope>NUCLEOTIDE SEQUENCE [LARGE SCALE GENOMIC DNA]</scope>
    <source>
        <strain evidence="9 10">ATCC 700770</strain>
    </source>
</reference>
<proteinExistence type="inferred from homology"/>
<dbReference type="AlphaFoldDB" id="A0A975IF43"/>
<dbReference type="InterPro" id="IPR042177">
    <property type="entry name" value="Cell/Rod_1"/>
</dbReference>
<keyword evidence="10" id="KW-1185">Reference proteome</keyword>
<sequence length="288" mass="32178">MSKKKNFLFNIDFSEFLFIVFFLFSGVMLAFSSQSFVLNFNRIGFTVLSTIQKGVYSVVSGIENSVNAVKEVSRLKADYNVLTEKLKDFEAMQRSNAEIRKENERLRALLDFSESLEQKNIPAHIIGRDIDGLYASMTINKGSVHGIRKNLPVIAIQNGNPGIVGKITSVGRYTSQLMPVYDVKCAVSARIQNTRDIGLATGQGTFSSPLKLQYIRKRVLEDLHYGDIVVTSGENDNYIGNIPIGTISKITVIDYDSSLNIDLNPAIDFMRLEDVLVIDLTMAKDKKD</sequence>
<evidence type="ECO:0000313" key="9">
    <source>
        <dbReference type="EMBL" id="QTQ13934.1"/>
    </source>
</evidence>
<dbReference type="InterPro" id="IPR042175">
    <property type="entry name" value="Cell/Rod_MreC_2"/>
</dbReference>
<comment type="similarity">
    <text evidence="1 5">Belongs to the MreC family.</text>
</comment>
<evidence type="ECO:0000256" key="5">
    <source>
        <dbReference type="PIRNR" id="PIRNR038471"/>
    </source>
</evidence>
<keyword evidence="7" id="KW-0812">Transmembrane</keyword>
<dbReference type="Gene3D" id="2.40.10.350">
    <property type="entry name" value="Rod shape-determining protein MreC, domain 2"/>
    <property type="match status" value="1"/>
</dbReference>